<gene>
    <name evidence="6" type="ORF">B841_11185</name>
</gene>
<dbReference type="HOGENOM" id="CLU_069356_2_4_11"/>
<accession>S5SWU1</accession>
<keyword evidence="3" id="KW-0804">Transcription</keyword>
<organism evidence="6 7">
    <name type="scientific">Corynebacterium maris DSM 45190</name>
    <dbReference type="NCBI Taxonomy" id="1224163"/>
    <lineage>
        <taxon>Bacteria</taxon>
        <taxon>Bacillati</taxon>
        <taxon>Actinomycetota</taxon>
        <taxon>Actinomycetes</taxon>
        <taxon>Mycobacteriales</taxon>
        <taxon>Corynebacteriaceae</taxon>
        <taxon>Corynebacterium</taxon>
    </lineage>
</organism>
<dbReference type="RefSeq" id="WP_020935641.1">
    <property type="nucleotide sequence ID" value="NC_021915.1"/>
</dbReference>
<dbReference type="eggNOG" id="COG1309">
    <property type="taxonomic scope" value="Bacteria"/>
</dbReference>
<protein>
    <submittedName>
        <fullName evidence="6">TetR family transcriptional regulator</fullName>
    </submittedName>
</protein>
<evidence type="ECO:0000256" key="3">
    <source>
        <dbReference type="ARBA" id="ARBA00023163"/>
    </source>
</evidence>
<dbReference type="GO" id="GO:0003700">
    <property type="term" value="F:DNA-binding transcription factor activity"/>
    <property type="evidence" value="ECO:0007669"/>
    <property type="project" value="TreeGrafter"/>
</dbReference>
<dbReference type="InterPro" id="IPR001647">
    <property type="entry name" value="HTH_TetR"/>
</dbReference>
<dbReference type="PANTHER" id="PTHR30055">
    <property type="entry name" value="HTH-TYPE TRANSCRIPTIONAL REGULATOR RUTR"/>
    <property type="match status" value="1"/>
</dbReference>
<dbReference type="GO" id="GO:0000976">
    <property type="term" value="F:transcription cis-regulatory region binding"/>
    <property type="evidence" value="ECO:0007669"/>
    <property type="project" value="TreeGrafter"/>
</dbReference>
<dbReference type="AlphaFoldDB" id="S5SWU1"/>
<dbReference type="EMBL" id="CP003924">
    <property type="protein sequence ID" value="AGS35709.1"/>
    <property type="molecule type" value="Genomic_DNA"/>
</dbReference>
<keyword evidence="2 4" id="KW-0238">DNA-binding</keyword>
<evidence type="ECO:0000313" key="7">
    <source>
        <dbReference type="Proteomes" id="UP000015388"/>
    </source>
</evidence>
<evidence type="ECO:0000313" key="6">
    <source>
        <dbReference type="EMBL" id="AGS35709.1"/>
    </source>
</evidence>
<evidence type="ECO:0000256" key="2">
    <source>
        <dbReference type="ARBA" id="ARBA00023125"/>
    </source>
</evidence>
<evidence type="ECO:0000256" key="1">
    <source>
        <dbReference type="ARBA" id="ARBA00023015"/>
    </source>
</evidence>
<dbReference type="InterPro" id="IPR050109">
    <property type="entry name" value="HTH-type_TetR-like_transc_reg"/>
</dbReference>
<proteinExistence type="predicted"/>
<dbReference type="PANTHER" id="PTHR30055:SF234">
    <property type="entry name" value="HTH-TYPE TRANSCRIPTIONAL REGULATOR BETI"/>
    <property type="match status" value="1"/>
</dbReference>
<evidence type="ECO:0000256" key="4">
    <source>
        <dbReference type="PROSITE-ProRule" id="PRU00335"/>
    </source>
</evidence>
<keyword evidence="1" id="KW-0805">Transcription regulation</keyword>
<feature type="DNA-binding region" description="H-T-H motif" evidence="4">
    <location>
        <begin position="16"/>
        <end position="35"/>
    </location>
</feature>
<dbReference type="SUPFAM" id="SSF46689">
    <property type="entry name" value="Homeodomain-like"/>
    <property type="match status" value="1"/>
</dbReference>
<dbReference type="InterPro" id="IPR009057">
    <property type="entry name" value="Homeodomain-like_sf"/>
</dbReference>
<dbReference type="PATRIC" id="fig|1224163.3.peg.2256"/>
<dbReference type="Gene3D" id="1.10.357.10">
    <property type="entry name" value="Tetracycline Repressor, domain 2"/>
    <property type="match status" value="1"/>
</dbReference>
<sequence>MTAVRLFLARGSAATTVDEIAALAGVSSRTFFRYFATKESAALPSLAPFVEVLGGVSPTVDSLPGLLADVDDALAGLIEETTILDAAASRDFFMLLAQDTAVRDAAGTLLIRLTDLLLATLRRAAPQADALTLRLAAGHRVAVFQAVWSHWHCALRDAGGDVEAVELPSVIYRRAVALPRQA</sequence>
<dbReference type="KEGG" id="cmd:B841_11185"/>
<reference evidence="6 7" key="1">
    <citation type="submission" date="2012-11" db="EMBL/GenBank/DDBJ databases">
        <title>The complete genome sequence of Corynebacterium maris Coryn-1 (=DSM 45190).</title>
        <authorList>
            <person name="Schaffert L."/>
            <person name="Albersmeier A."/>
            <person name="Kalinowski J."/>
            <person name="Ruckert C."/>
        </authorList>
    </citation>
    <scope>NUCLEOTIDE SEQUENCE [LARGE SCALE GENOMIC DNA]</scope>
    <source>
        <strain evidence="7">Coryn-1</strain>
    </source>
</reference>
<keyword evidence="7" id="KW-1185">Reference proteome</keyword>
<dbReference type="Pfam" id="PF00440">
    <property type="entry name" value="TetR_N"/>
    <property type="match status" value="1"/>
</dbReference>
<dbReference type="STRING" id="1224163.B841_11185"/>
<dbReference type="Proteomes" id="UP000015388">
    <property type="component" value="Chromosome"/>
</dbReference>
<dbReference type="PROSITE" id="PS50977">
    <property type="entry name" value="HTH_TETR_2"/>
    <property type="match status" value="1"/>
</dbReference>
<feature type="domain" description="HTH tetR-type" evidence="5">
    <location>
        <begin position="1"/>
        <end position="53"/>
    </location>
</feature>
<evidence type="ECO:0000259" key="5">
    <source>
        <dbReference type="PROSITE" id="PS50977"/>
    </source>
</evidence>
<name>S5SWU1_9CORY</name>